<sequence length="365" mass="41706">MKTKLLLILGLSISLNFYAQNTQTLEMQVKNYTQKVDSIVTSEKVKMNKELDIVDQNFANGTLTEDQKIMQSNAIAEKYEKSINEKVNAERNSLDEITKNAVKKAVIKDDYIITENNKLFASSEKNSVISINSNTQKTPKNLLKNNDLSVSYAFLNLTKNSGSFNPFETDSEMRIGNSHSFEIQARHERQVGGFESPVFIRYGLAYRSDTYMPKRPQVFVQNNDRLFLQDYADGNLKRSKLRNVYITLPVEFQFVLNPKYTNFEDVKYLDATKKQFRIGVGVYAGVNTRSIVKVKYHDVNGKFQKYDYTLDYGVNPFLFGGKLSISYGGFNIFIKKDFTSIFNSHADLPNKNAIQIGIDLSSINF</sequence>
<dbReference type="AlphaFoldDB" id="A0A1H5TBI6"/>
<dbReference type="OrthoDB" id="1466811at2"/>
<protein>
    <recommendedName>
        <fullName evidence="4">Outer membrane protein beta-barrel domain-containing protein</fullName>
    </recommendedName>
</protein>
<evidence type="ECO:0000256" key="1">
    <source>
        <dbReference type="SAM" id="SignalP"/>
    </source>
</evidence>
<feature type="chain" id="PRO_5009284883" description="Outer membrane protein beta-barrel domain-containing protein" evidence="1">
    <location>
        <begin position="20"/>
        <end position="365"/>
    </location>
</feature>
<gene>
    <name evidence="2" type="ORF">SAMN05421847_0424</name>
</gene>
<reference evidence="3" key="1">
    <citation type="submission" date="2016-10" db="EMBL/GenBank/DDBJ databases">
        <authorList>
            <person name="Varghese N."/>
            <person name="Submissions S."/>
        </authorList>
    </citation>
    <scope>NUCLEOTIDE SEQUENCE [LARGE SCALE GENOMIC DNA]</scope>
    <source>
        <strain evidence="3">DSM 21580</strain>
    </source>
</reference>
<evidence type="ECO:0008006" key="4">
    <source>
        <dbReference type="Google" id="ProtNLM"/>
    </source>
</evidence>
<evidence type="ECO:0000313" key="3">
    <source>
        <dbReference type="Proteomes" id="UP000236738"/>
    </source>
</evidence>
<dbReference type="EMBL" id="FNUS01000001">
    <property type="protein sequence ID" value="SEF60146.1"/>
    <property type="molecule type" value="Genomic_DNA"/>
</dbReference>
<evidence type="ECO:0000313" key="2">
    <source>
        <dbReference type="EMBL" id="SEF60146.1"/>
    </source>
</evidence>
<keyword evidence="3" id="KW-1185">Reference proteome</keyword>
<name>A0A1H5TBI6_9FLAO</name>
<keyword evidence="1" id="KW-0732">Signal</keyword>
<feature type="signal peptide" evidence="1">
    <location>
        <begin position="1"/>
        <end position="19"/>
    </location>
</feature>
<dbReference type="Proteomes" id="UP000236738">
    <property type="component" value="Unassembled WGS sequence"/>
</dbReference>
<organism evidence="2 3">
    <name type="scientific">Halpernia humi</name>
    <dbReference type="NCBI Taxonomy" id="493375"/>
    <lineage>
        <taxon>Bacteria</taxon>
        <taxon>Pseudomonadati</taxon>
        <taxon>Bacteroidota</taxon>
        <taxon>Flavobacteriia</taxon>
        <taxon>Flavobacteriales</taxon>
        <taxon>Weeksellaceae</taxon>
        <taxon>Chryseobacterium group</taxon>
        <taxon>Halpernia</taxon>
    </lineage>
</organism>
<accession>A0A1H5TBI6</accession>
<dbReference type="RefSeq" id="WP_103912455.1">
    <property type="nucleotide sequence ID" value="NZ_FNUS01000001.1"/>
</dbReference>
<proteinExistence type="predicted"/>